<comment type="caution">
    <text evidence="2">The sequence shown here is derived from an EMBL/GenBank/DDBJ whole genome shotgun (WGS) entry which is preliminary data.</text>
</comment>
<gene>
    <name evidence="2" type="ORF">GCM10007977_066570</name>
</gene>
<reference evidence="2" key="1">
    <citation type="journal article" date="2014" name="Int. J. Syst. Evol. Microbiol.">
        <title>Complete genome sequence of Corynebacterium casei LMG S-19264T (=DSM 44701T), isolated from a smear-ripened cheese.</title>
        <authorList>
            <consortium name="US DOE Joint Genome Institute (JGI-PGF)"/>
            <person name="Walter F."/>
            <person name="Albersmeier A."/>
            <person name="Kalinowski J."/>
            <person name="Ruckert C."/>
        </authorList>
    </citation>
    <scope>NUCLEOTIDE SEQUENCE</scope>
    <source>
        <strain evidence="2">JCM 19831</strain>
    </source>
</reference>
<evidence type="ECO:0000256" key="1">
    <source>
        <dbReference type="SAM" id="MobiDB-lite"/>
    </source>
</evidence>
<name>A0A917X294_9ACTN</name>
<evidence type="ECO:0000313" key="2">
    <source>
        <dbReference type="EMBL" id="GGM55561.1"/>
    </source>
</evidence>
<organism evidence="2 3">
    <name type="scientific">Dactylosporangium sucinum</name>
    <dbReference type="NCBI Taxonomy" id="1424081"/>
    <lineage>
        <taxon>Bacteria</taxon>
        <taxon>Bacillati</taxon>
        <taxon>Actinomycetota</taxon>
        <taxon>Actinomycetes</taxon>
        <taxon>Micromonosporales</taxon>
        <taxon>Micromonosporaceae</taxon>
        <taxon>Dactylosporangium</taxon>
    </lineage>
</organism>
<keyword evidence="3" id="KW-1185">Reference proteome</keyword>
<feature type="region of interest" description="Disordered" evidence="1">
    <location>
        <begin position="116"/>
        <end position="158"/>
    </location>
</feature>
<sequence length="255" mass="26880">MKGIDMTDKATTTPTGTVAAILTAGQTLTREQAEALTGKLKGVFTDATLDMIATAYVGKVWKPLDFPTWEAWCDAHLGVRLRLMKSQQDAVVKRLTEAGASSRALAAVLGISQSSASREQRKAKGETVTPNKPKGESSDSAKVEPTNAGSPGSGEPVKAEIVKPQAPGVLDMLAMLGTLDVANYPMPERHSDVEALRKSLDLVIGKLTVLRDRAEADAGSPLDAVVKALRPAVKATTRTRKAPAKAGRKVEVSAV</sequence>
<dbReference type="EMBL" id="BMPI01000038">
    <property type="protein sequence ID" value="GGM55561.1"/>
    <property type="molecule type" value="Genomic_DNA"/>
</dbReference>
<dbReference type="AlphaFoldDB" id="A0A917X294"/>
<accession>A0A917X294</accession>
<evidence type="ECO:0000313" key="3">
    <source>
        <dbReference type="Proteomes" id="UP000642070"/>
    </source>
</evidence>
<proteinExistence type="predicted"/>
<reference evidence="2" key="2">
    <citation type="submission" date="2020-09" db="EMBL/GenBank/DDBJ databases">
        <authorList>
            <person name="Sun Q."/>
            <person name="Ohkuma M."/>
        </authorList>
    </citation>
    <scope>NUCLEOTIDE SEQUENCE</scope>
    <source>
        <strain evidence="2">JCM 19831</strain>
    </source>
</reference>
<feature type="compositionally biased region" description="Basic and acidic residues" evidence="1">
    <location>
        <begin position="133"/>
        <end position="142"/>
    </location>
</feature>
<protein>
    <submittedName>
        <fullName evidence="2">Uncharacterized protein</fullName>
    </submittedName>
</protein>
<dbReference type="Proteomes" id="UP000642070">
    <property type="component" value="Unassembled WGS sequence"/>
</dbReference>